<accession>A0A9Q3KDU1</accession>
<proteinExistence type="predicted"/>
<reference evidence="2" key="1">
    <citation type="submission" date="2021-03" db="EMBL/GenBank/DDBJ databases">
        <title>Draft genome sequence of rust myrtle Austropuccinia psidii MF-1, a brazilian biotype.</title>
        <authorList>
            <person name="Quecine M.C."/>
            <person name="Pachon D.M.R."/>
            <person name="Bonatelli M.L."/>
            <person name="Correr F.H."/>
            <person name="Franceschini L.M."/>
            <person name="Leite T.F."/>
            <person name="Margarido G.R.A."/>
            <person name="Almeida C.A."/>
            <person name="Ferrarezi J.A."/>
            <person name="Labate C.A."/>
        </authorList>
    </citation>
    <scope>NUCLEOTIDE SEQUENCE</scope>
    <source>
        <strain evidence="2">MF-1</strain>
    </source>
</reference>
<keyword evidence="3" id="KW-1185">Reference proteome</keyword>
<organism evidence="2 3">
    <name type="scientific">Austropuccinia psidii MF-1</name>
    <dbReference type="NCBI Taxonomy" id="1389203"/>
    <lineage>
        <taxon>Eukaryota</taxon>
        <taxon>Fungi</taxon>
        <taxon>Dikarya</taxon>
        <taxon>Basidiomycota</taxon>
        <taxon>Pucciniomycotina</taxon>
        <taxon>Pucciniomycetes</taxon>
        <taxon>Pucciniales</taxon>
        <taxon>Sphaerophragmiaceae</taxon>
        <taxon>Austropuccinia</taxon>
    </lineage>
</organism>
<sequence length="254" mass="29083">MKEPAPLDGTQVHKLRGFIQSCKLIFHNDPENSFSDRKKVLYSTSFITGRAGKYIEPYYSNISNEDPSYLLNNWKLFETQLFTLFGDHNEVRKAEQEFDNLRMKESGHVSLTGSRILDQLASYPGNFDTLQELINITLELDTRYHERQKAKGSHQEKKPPVTGSNSSRPPQDSYSKRPHHKTNKEGKQIEASKDKPHSALLSKENKLIGSEKERRIKEGLCTDFGGKNSIEKGSKRPQKKLWSSRGFPSKQEKA</sequence>
<evidence type="ECO:0000256" key="1">
    <source>
        <dbReference type="SAM" id="MobiDB-lite"/>
    </source>
</evidence>
<protein>
    <recommendedName>
        <fullName evidence="4">Retrotransposon gag domain-containing protein</fullName>
    </recommendedName>
</protein>
<feature type="compositionally biased region" description="Basic and acidic residues" evidence="1">
    <location>
        <begin position="183"/>
        <end position="220"/>
    </location>
</feature>
<dbReference type="EMBL" id="AVOT02104761">
    <property type="protein sequence ID" value="MBW0579299.1"/>
    <property type="molecule type" value="Genomic_DNA"/>
</dbReference>
<dbReference type="AlphaFoldDB" id="A0A9Q3KDU1"/>
<evidence type="ECO:0000313" key="2">
    <source>
        <dbReference type="EMBL" id="MBW0579299.1"/>
    </source>
</evidence>
<feature type="region of interest" description="Disordered" evidence="1">
    <location>
        <begin position="146"/>
        <end position="254"/>
    </location>
</feature>
<feature type="compositionally biased region" description="Basic and acidic residues" evidence="1">
    <location>
        <begin position="146"/>
        <end position="159"/>
    </location>
</feature>
<feature type="compositionally biased region" description="Polar residues" evidence="1">
    <location>
        <begin position="162"/>
        <end position="173"/>
    </location>
</feature>
<evidence type="ECO:0008006" key="4">
    <source>
        <dbReference type="Google" id="ProtNLM"/>
    </source>
</evidence>
<evidence type="ECO:0000313" key="3">
    <source>
        <dbReference type="Proteomes" id="UP000765509"/>
    </source>
</evidence>
<comment type="caution">
    <text evidence="2">The sequence shown here is derived from an EMBL/GenBank/DDBJ whole genome shotgun (WGS) entry which is preliminary data.</text>
</comment>
<dbReference type="Proteomes" id="UP000765509">
    <property type="component" value="Unassembled WGS sequence"/>
</dbReference>
<gene>
    <name evidence="2" type="ORF">O181_119014</name>
</gene>
<name>A0A9Q3KDU1_9BASI</name>